<evidence type="ECO:0000313" key="2">
    <source>
        <dbReference type="EMBL" id="CAL1575651.1"/>
    </source>
</evidence>
<reference evidence="2 3" key="1">
    <citation type="submission" date="2024-04" db="EMBL/GenBank/DDBJ databases">
        <authorList>
            <person name="Waldvogel A.-M."/>
            <person name="Schoenle A."/>
        </authorList>
    </citation>
    <scope>NUCLEOTIDE SEQUENCE [LARGE SCALE GENOMIC DNA]</scope>
</reference>
<evidence type="ECO:0000313" key="3">
    <source>
        <dbReference type="Proteomes" id="UP001497482"/>
    </source>
</evidence>
<keyword evidence="3" id="KW-1185">Reference proteome</keyword>
<feature type="region of interest" description="Disordered" evidence="1">
    <location>
        <begin position="70"/>
        <end position="115"/>
    </location>
</feature>
<sequence length="131" mass="14036">MKEAIHIQAEVSDGLRAVTVDVSNRVCALEACSNHGALEAIGVSLAGEVTGIGHCHNGTEETLLSASDKSTIRSGEAMQPGSPKWNQVVKRRPRREPQAALTKPAAPRVERPTPANHTVMEEVRMDSMMAV</sequence>
<dbReference type="EMBL" id="OZ035834">
    <property type="protein sequence ID" value="CAL1575651.1"/>
    <property type="molecule type" value="Genomic_DNA"/>
</dbReference>
<protein>
    <submittedName>
        <fullName evidence="2">Uncharacterized protein</fullName>
    </submittedName>
</protein>
<name>A0AAV2JGX7_KNICA</name>
<dbReference type="Proteomes" id="UP001497482">
    <property type="component" value="Chromosome 12"/>
</dbReference>
<gene>
    <name evidence="2" type="ORF">KC01_LOCUS7173</name>
</gene>
<evidence type="ECO:0000256" key="1">
    <source>
        <dbReference type="SAM" id="MobiDB-lite"/>
    </source>
</evidence>
<organism evidence="2 3">
    <name type="scientific">Knipowitschia caucasica</name>
    <name type="common">Caucasian dwarf goby</name>
    <name type="synonym">Pomatoschistus caucasicus</name>
    <dbReference type="NCBI Taxonomy" id="637954"/>
    <lineage>
        <taxon>Eukaryota</taxon>
        <taxon>Metazoa</taxon>
        <taxon>Chordata</taxon>
        <taxon>Craniata</taxon>
        <taxon>Vertebrata</taxon>
        <taxon>Euteleostomi</taxon>
        <taxon>Actinopterygii</taxon>
        <taxon>Neopterygii</taxon>
        <taxon>Teleostei</taxon>
        <taxon>Neoteleostei</taxon>
        <taxon>Acanthomorphata</taxon>
        <taxon>Gobiaria</taxon>
        <taxon>Gobiiformes</taxon>
        <taxon>Gobioidei</taxon>
        <taxon>Gobiidae</taxon>
        <taxon>Gobiinae</taxon>
        <taxon>Knipowitschia</taxon>
    </lineage>
</organism>
<dbReference type="AlphaFoldDB" id="A0AAV2JGX7"/>
<accession>A0AAV2JGX7</accession>
<proteinExistence type="predicted"/>